<dbReference type="GO" id="GO:0051015">
    <property type="term" value="F:actin filament binding"/>
    <property type="evidence" value="ECO:0007669"/>
    <property type="project" value="TreeGrafter"/>
</dbReference>
<dbReference type="EMBL" id="VXIV02002791">
    <property type="protein sequence ID" value="KAF6022904.1"/>
    <property type="molecule type" value="Genomic_DNA"/>
</dbReference>
<dbReference type="PANTHER" id="PTHR16154">
    <property type="entry name" value="NEURABIN"/>
    <property type="match status" value="1"/>
</dbReference>
<evidence type="ECO:0000259" key="4">
    <source>
        <dbReference type="PROSITE" id="PS50105"/>
    </source>
</evidence>
<dbReference type="GO" id="GO:0007015">
    <property type="term" value="P:actin filament organization"/>
    <property type="evidence" value="ECO:0007669"/>
    <property type="project" value="TreeGrafter"/>
</dbReference>
<dbReference type="Pfam" id="PF00536">
    <property type="entry name" value="SAM_1"/>
    <property type="match status" value="1"/>
</dbReference>
<keyword evidence="1" id="KW-0597">Phosphoprotein</keyword>
<dbReference type="SMART" id="SM00454">
    <property type="entry name" value="SAM"/>
    <property type="match status" value="1"/>
</dbReference>
<dbReference type="GO" id="GO:0019722">
    <property type="term" value="P:calcium-mediated signaling"/>
    <property type="evidence" value="ECO:0007669"/>
    <property type="project" value="TreeGrafter"/>
</dbReference>
<keyword evidence="2 3" id="KW-0175">Coiled coil</keyword>
<keyword evidence="6" id="KW-1185">Reference proteome</keyword>
<evidence type="ECO:0000313" key="6">
    <source>
        <dbReference type="Proteomes" id="UP000593567"/>
    </source>
</evidence>
<protein>
    <submittedName>
        <fullName evidence="5">Spn</fullName>
    </submittedName>
</protein>
<organism evidence="5 6">
    <name type="scientific">Bugula neritina</name>
    <name type="common">Brown bryozoan</name>
    <name type="synonym">Sertularia neritina</name>
    <dbReference type="NCBI Taxonomy" id="10212"/>
    <lineage>
        <taxon>Eukaryota</taxon>
        <taxon>Metazoa</taxon>
        <taxon>Spiralia</taxon>
        <taxon>Lophotrochozoa</taxon>
        <taxon>Bryozoa</taxon>
        <taxon>Gymnolaemata</taxon>
        <taxon>Cheilostomatida</taxon>
        <taxon>Flustrina</taxon>
        <taxon>Buguloidea</taxon>
        <taxon>Bugulidae</taxon>
        <taxon>Bugula</taxon>
    </lineage>
</organism>
<dbReference type="PANTHER" id="PTHR16154:SF6">
    <property type="entry name" value="SPINOPHILIN, ISOFORM J"/>
    <property type="match status" value="1"/>
</dbReference>
<dbReference type="InterPro" id="IPR043446">
    <property type="entry name" value="Neurabin-like"/>
</dbReference>
<evidence type="ECO:0000256" key="3">
    <source>
        <dbReference type="SAM" id="Coils"/>
    </source>
</evidence>
<accession>A0A7J7JB58</accession>
<dbReference type="AlphaFoldDB" id="A0A7J7JB58"/>
<gene>
    <name evidence="5" type="ORF">EB796_018790</name>
</gene>
<comment type="caution">
    <text evidence="5">The sequence shown here is derived from an EMBL/GenBank/DDBJ whole genome shotgun (WGS) entry which is preliminary data.</text>
</comment>
<dbReference type="InterPro" id="IPR001660">
    <property type="entry name" value="SAM"/>
</dbReference>
<feature type="coiled-coil region" evidence="3">
    <location>
        <begin position="56"/>
        <end position="83"/>
    </location>
</feature>
<evidence type="ECO:0000313" key="5">
    <source>
        <dbReference type="EMBL" id="KAF6022904.1"/>
    </source>
</evidence>
<proteinExistence type="predicted"/>
<reference evidence="5" key="1">
    <citation type="submission" date="2020-06" db="EMBL/GenBank/DDBJ databases">
        <title>Draft genome of Bugula neritina, a colonial animal packing powerful symbionts and potential medicines.</title>
        <authorList>
            <person name="Rayko M."/>
        </authorList>
    </citation>
    <scope>NUCLEOTIDE SEQUENCE [LARGE SCALE GENOMIC DNA]</scope>
    <source>
        <strain evidence="5">Kwan_BN1</strain>
    </source>
</reference>
<evidence type="ECO:0000256" key="2">
    <source>
        <dbReference type="ARBA" id="ARBA00023054"/>
    </source>
</evidence>
<evidence type="ECO:0000256" key="1">
    <source>
        <dbReference type="ARBA" id="ARBA00022553"/>
    </source>
</evidence>
<dbReference type="GO" id="GO:0015629">
    <property type="term" value="C:actin cytoskeleton"/>
    <property type="evidence" value="ECO:0007669"/>
    <property type="project" value="TreeGrafter"/>
</dbReference>
<dbReference type="PROSITE" id="PS50105">
    <property type="entry name" value="SAM_DOMAIN"/>
    <property type="match status" value="1"/>
</dbReference>
<dbReference type="InterPro" id="IPR013761">
    <property type="entry name" value="SAM/pointed_sf"/>
</dbReference>
<dbReference type="GO" id="GO:0031175">
    <property type="term" value="P:neuron projection development"/>
    <property type="evidence" value="ECO:0007669"/>
    <property type="project" value="TreeGrafter"/>
</dbReference>
<dbReference type="Proteomes" id="UP000593567">
    <property type="component" value="Unassembled WGS sequence"/>
</dbReference>
<dbReference type="OrthoDB" id="6133291at2759"/>
<dbReference type="GO" id="GO:0005737">
    <property type="term" value="C:cytoplasm"/>
    <property type="evidence" value="ECO:0007669"/>
    <property type="project" value="TreeGrafter"/>
</dbReference>
<dbReference type="GO" id="GO:0014069">
    <property type="term" value="C:postsynaptic density"/>
    <property type="evidence" value="ECO:0007669"/>
    <property type="project" value="TreeGrafter"/>
</dbReference>
<sequence>MIHCYTWSTEQVGQWLYDIGLSHLSNLFIQNSIDGKSLLMMDSARIKQMGIATKEKAVLKKRLKDLRSAYDKERKQLEKDQKSKVQ</sequence>
<dbReference type="Gene3D" id="1.10.150.50">
    <property type="entry name" value="Transcription Factor, Ets-1"/>
    <property type="match status" value="1"/>
</dbReference>
<name>A0A7J7JB58_BUGNE</name>
<dbReference type="SUPFAM" id="SSF47769">
    <property type="entry name" value="SAM/Pointed domain"/>
    <property type="match status" value="1"/>
</dbReference>
<feature type="domain" description="SAM" evidence="4">
    <location>
        <begin position="7"/>
        <end position="51"/>
    </location>
</feature>
<dbReference type="GO" id="GO:0030425">
    <property type="term" value="C:dendrite"/>
    <property type="evidence" value="ECO:0007669"/>
    <property type="project" value="TreeGrafter"/>
</dbReference>
<dbReference type="SMR" id="A0A7J7JB58"/>